<dbReference type="Proteomes" id="UP001480955">
    <property type="component" value="Unassembled WGS sequence"/>
</dbReference>
<dbReference type="EMBL" id="JBELQE010000135">
    <property type="protein sequence ID" value="MER2253413.1"/>
    <property type="molecule type" value="Genomic_DNA"/>
</dbReference>
<dbReference type="Pfam" id="PF06048">
    <property type="entry name" value="DUF927"/>
    <property type="match status" value="1"/>
</dbReference>
<feature type="region of interest" description="Disordered" evidence="1">
    <location>
        <begin position="1"/>
        <end position="44"/>
    </location>
</feature>
<comment type="caution">
    <text evidence="4">The sequence shown here is derived from an EMBL/GenBank/DDBJ whole genome shotgun (WGS) entry which is preliminary data.</text>
</comment>
<dbReference type="InterPro" id="IPR006171">
    <property type="entry name" value="TOPRIM_dom"/>
</dbReference>
<gene>
    <name evidence="4" type="ORF">ABS772_26160</name>
</gene>
<evidence type="ECO:0000256" key="1">
    <source>
        <dbReference type="SAM" id="MobiDB-lite"/>
    </source>
</evidence>
<dbReference type="Pfam" id="PF13362">
    <property type="entry name" value="Toprim_3"/>
    <property type="match status" value="1"/>
</dbReference>
<feature type="compositionally biased region" description="Polar residues" evidence="1">
    <location>
        <begin position="19"/>
        <end position="31"/>
    </location>
</feature>
<accession>A0ABV1QVV9</accession>
<reference evidence="4 5" key="1">
    <citation type="submission" date="2024-06" db="EMBL/GenBank/DDBJ databases">
        <authorList>
            <person name="Campbell A.G."/>
        </authorList>
    </citation>
    <scope>NUCLEOTIDE SEQUENCE [LARGE SCALE GENOMIC DNA]</scope>
    <source>
        <strain evidence="4 5">EM12</strain>
    </source>
</reference>
<evidence type="ECO:0000259" key="2">
    <source>
        <dbReference type="Pfam" id="PF06048"/>
    </source>
</evidence>
<evidence type="ECO:0000313" key="4">
    <source>
        <dbReference type="EMBL" id="MER2253413.1"/>
    </source>
</evidence>
<dbReference type="RefSeq" id="WP_350397615.1">
    <property type="nucleotide sequence ID" value="NZ_JBELQE010000135.1"/>
</dbReference>
<feature type="compositionally biased region" description="Low complexity" evidence="1">
    <location>
        <begin position="7"/>
        <end position="18"/>
    </location>
</feature>
<organism evidence="4 5">
    <name type="scientific">Methylorubrum podarium</name>
    <dbReference type="NCBI Taxonomy" id="200476"/>
    <lineage>
        <taxon>Bacteria</taxon>
        <taxon>Pseudomonadati</taxon>
        <taxon>Pseudomonadota</taxon>
        <taxon>Alphaproteobacteria</taxon>
        <taxon>Hyphomicrobiales</taxon>
        <taxon>Methylobacteriaceae</taxon>
        <taxon>Methylorubrum</taxon>
    </lineage>
</organism>
<sequence>MRTEETNAAAGVGARNGAESTARQRIGTQNRASASAAQSSDRYVKTKDAQQAVQNREAEIVQALGIPWREGQRNHIRCPYPDHGGADDWRLTSKGRAICTCTGGKTDSVLDIACKVEGLNFEAAKIRCVEIVGRTDLIRTKTEGGCNYQTTDARSLLNAPADRRDDALPRAYLAHRLGIEPGAVIMPSTPVVGLKELAYFDPPKTPKGKPAKVGEWPCAVFGQIDAQGRQHAHRIYVEQHGAGKARLGIGPKGGPRDPKKSAKVVEGDTTTAGRVVVWGNPKVAPWAISAEGIETAAAVANAFRAEIEAETAYVVAGINAGGVEAFTPWPNTKRVTVAADRDEAAKINPSPTRRGERAARAFSIRNHEHVAVSYALAGEPGTDTDWLNVHETGGPEAVRAGILGAVAYRPSEEEVAAERERIDGTAELQRIERDYPLPPMESVTLAYQRTKSGKVWVHQAVKVGEAVEMVPVASAFGVAARLRMADEGDAYALRLVVQDMNGRCRQIDVDRAAFARQGAADTRAMLFGAGLRTENDGEHIAVKCVKAADPAREIIVVRRPGWHNSDSGAPFFVCPSGQIFGAEGGDRPELSVNTKISPTVASGGTMEGWRQAVTAACTAPHCEHWTLGTIAGFAAPVLSLCGLDSCGINLSGMTSGGKTTAQRLAVSAWSRAALDQRESLLQSARATANGIELMAARSNGTVLALDELGHVHGKELGRIIYSLASGVGKTRMSAEAQLRTSHTWSVFVLFSAEKSLEEKVRGDGGEWAGGMAVRIPDVDISGINRAVDQRVLDQIGAIDRNFGHAGPAFVEALIGAGLHLKASDIRQSVVQAAQAIAGAGADGKHVRAAMPFAILNTAGRLAQRLGVLPEAVDVGRAVRWAWERFTKSTDAVALDPEQQATTNLRAWIAERWGSSIHPTMPDDGTRPPNRDALGWYDETAVYLPAQRIVEAAGGALKEIEIGRALDAQGFIAKTKDADCYFVSFVPKIGKIKAYALSRSAFGRTTRDEPSFAVHSGGRA</sequence>
<proteinExistence type="predicted"/>
<feature type="domain" description="Toprim" evidence="3">
    <location>
        <begin position="289"/>
        <end position="394"/>
    </location>
</feature>
<name>A0ABV1QVV9_9HYPH</name>
<keyword evidence="5" id="KW-1185">Reference proteome</keyword>
<evidence type="ECO:0000259" key="3">
    <source>
        <dbReference type="Pfam" id="PF13362"/>
    </source>
</evidence>
<dbReference type="InterPro" id="IPR009270">
    <property type="entry name" value="DUF927"/>
</dbReference>
<evidence type="ECO:0000313" key="5">
    <source>
        <dbReference type="Proteomes" id="UP001480955"/>
    </source>
</evidence>
<protein>
    <submittedName>
        <fullName evidence="4">DUF927 domain-containing protein</fullName>
    </submittedName>
</protein>
<feature type="domain" description="DUF927" evidence="2">
    <location>
        <begin position="455"/>
        <end position="741"/>
    </location>
</feature>